<dbReference type="EMBL" id="CP131061">
    <property type="protein sequence ID" value="WNY26685.1"/>
    <property type="molecule type" value="Genomic_DNA"/>
</dbReference>
<feature type="transmembrane region" description="Helical" evidence="1">
    <location>
        <begin position="184"/>
        <end position="201"/>
    </location>
</feature>
<keyword evidence="3" id="KW-1185">Reference proteome</keyword>
<name>A0AA96V6X3_9EURY</name>
<protein>
    <submittedName>
        <fullName evidence="2">Uncharacterized protein</fullName>
    </submittedName>
</protein>
<keyword evidence="1" id="KW-0812">Transmembrane</keyword>
<dbReference type="Proteomes" id="UP001304970">
    <property type="component" value="Chromosome"/>
</dbReference>
<dbReference type="GeneID" id="89227861"/>
<accession>A0AA96V6X3</accession>
<feature type="transmembrane region" description="Helical" evidence="1">
    <location>
        <begin position="159"/>
        <end position="178"/>
    </location>
</feature>
<dbReference type="RefSeq" id="WP_338098206.1">
    <property type="nucleotide sequence ID" value="NZ_CP131061.1"/>
</dbReference>
<proteinExistence type="predicted"/>
<feature type="transmembrane region" description="Helical" evidence="1">
    <location>
        <begin position="42"/>
        <end position="65"/>
    </location>
</feature>
<keyword evidence="1" id="KW-1133">Transmembrane helix</keyword>
<evidence type="ECO:0000313" key="3">
    <source>
        <dbReference type="Proteomes" id="UP001304970"/>
    </source>
</evidence>
<reference evidence="2 3" key="1">
    <citation type="submission" date="2023-07" db="EMBL/GenBank/DDBJ databases">
        <title>Closed genome sequence of Methanosarcinaceae archaeon Am2.</title>
        <authorList>
            <person name="Poehlein A."/>
            <person name="Protasov E."/>
            <person name="Platt K."/>
            <person name="Reeh H."/>
            <person name="Daniel R."/>
            <person name="Brune A."/>
        </authorList>
    </citation>
    <scope>NUCLEOTIDE SEQUENCE [LARGE SCALE GENOMIC DNA]</scope>
    <source>
        <strain evidence="2 3">Am2</strain>
    </source>
</reference>
<evidence type="ECO:0000313" key="2">
    <source>
        <dbReference type="EMBL" id="WNY26685.1"/>
    </source>
</evidence>
<keyword evidence="1" id="KW-0472">Membrane</keyword>
<gene>
    <name evidence="2" type="ORF">MsAm2_04570</name>
</gene>
<feature type="transmembrane region" description="Helical" evidence="1">
    <location>
        <begin position="12"/>
        <end position="30"/>
    </location>
</feature>
<sequence>MGNLKDYREKELTWYIITNILILLLLSGIFDIHMTKESIELVTIFFGLLYSAVLSAVFYCFILVVESLFSSGTKDKVLYMRQNLPGETAFSEMNEKNVDKRFTKEDVLKKYSEIYDQMPQDLEKKRSYENSNWYKIYKKHRTEPMIEMSHREYLLCRDLFITTAFMIFLYSLLTLLFQVIEFEIVYLIYLVIMLVITYIGAHQKGKKFVYDVIASDL</sequence>
<organism evidence="2 3">
    <name type="scientific">Methanolapillus ohkumae</name>
    <dbReference type="NCBI Taxonomy" id="3028298"/>
    <lineage>
        <taxon>Archaea</taxon>
        <taxon>Methanobacteriati</taxon>
        <taxon>Methanobacteriota</taxon>
        <taxon>Stenosarchaea group</taxon>
        <taxon>Methanomicrobia</taxon>
        <taxon>Methanosarcinales</taxon>
        <taxon>Methanosarcinaceae</taxon>
        <taxon>Methanolapillus</taxon>
    </lineage>
</organism>
<evidence type="ECO:0000256" key="1">
    <source>
        <dbReference type="SAM" id="Phobius"/>
    </source>
</evidence>
<dbReference type="AlphaFoldDB" id="A0AA96V6X3"/>